<dbReference type="InterPro" id="IPR053302">
    <property type="entry name" value="CRAL-TRIO_domain"/>
</dbReference>
<dbReference type="PROSITE" id="PS50191">
    <property type="entry name" value="CRAL_TRIO"/>
    <property type="match status" value="1"/>
</dbReference>
<dbReference type="CDD" id="cd00170">
    <property type="entry name" value="SEC14"/>
    <property type="match status" value="1"/>
</dbReference>
<dbReference type="Proteomes" id="UP000095283">
    <property type="component" value="Unplaced"/>
</dbReference>
<proteinExistence type="predicted"/>
<name>A0A1I7W6Z2_HETBA</name>
<evidence type="ECO:0000313" key="2">
    <source>
        <dbReference type="Proteomes" id="UP000095283"/>
    </source>
</evidence>
<dbReference type="PANTHER" id="PTHR47159">
    <property type="entry name" value="PROTEIN CBG07705-RELATED"/>
    <property type="match status" value="1"/>
</dbReference>
<dbReference type="SUPFAM" id="SSF52087">
    <property type="entry name" value="CRAL/TRIO domain"/>
    <property type="match status" value="1"/>
</dbReference>
<keyword evidence="2" id="KW-1185">Reference proteome</keyword>
<dbReference type="AlphaFoldDB" id="A0A1I7W6Z2"/>
<dbReference type="PANTHER" id="PTHR47159:SF6">
    <property type="entry name" value="CRAL-TRIO DOMAIN-CONTAINING PROTEIN"/>
    <property type="match status" value="1"/>
</dbReference>
<evidence type="ECO:0000313" key="3">
    <source>
        <dbReference type="WBParaSite" id="Hba_00411"/>
    </source>
</evidence>
<evidence type="ECO:0000259" key="1">
    <source>
        <dbReference type="PROSITE" id="PS50191"/>
    </source>
</evidence>
<dbReference type="InterPro" id="IPR001251">
    <property type="entry name" value="CRAL-TRIO_dom"/>
</dbReference>
<dbReference type="Gene3D" id="3.40.525.10">
    <property type="entry name" value="CRAL-TRIO lipid binding domain"/>
    <property type="match status" value="1"/>
</dbReference>
<organism evidence="2 3">
    <name type="scientific">Heterorhabditis bacteriophora</name>
    <name type="common">Entomopathogenic nematode worm</name>
    <dbReference type="NCBI Taxonomy" id="37862"/>
    <lineage>
        <taxon>Eukaryota</taxon>
        <taxon>Metazoa</taxon>
        <taxon>Ecdysozoa</taxon>
        <taxon>Nematoda</taxon>
        <taxon>Chromadorea</taxon>
        <taxon>Rhabditida</taxon>
        <taxon>Rhabditina</taxon>
        <taxon>Rhabditomorpha</taxon>
        <taxon>Strongyloidea</taxon>
        <taxon>Heterorhabditidae</taxon>
        <taxon>Heterorhabditis</taxon>
    </lineage>
</organism>
<feature type="domain" description="CRAL-TRIO" evidence="1">
    <location>
        <begin position="1"/>
        <end position="92"/>
    </location>
</feature>
<protein>
    <submittedName>
        <fullName evidence="3">CRAL-TRIO domain-containing protein</fullName>
    </submittedName>
</protein>
<sequence>MSSYMVPTSSINNLMQVRVNIWLDYYAELLKHVIIVNPPTFLTLAWKVMSFLLPAKVHNRFHFASKYPDQLIPYLSLSAIPPAFSGSKTVVSELNNGCFKSAKITDDDFAIDGLLWKKEGLECVVKTHSIKASENSVLEFPTKGKTRLIYQYTTNGEAQIWFEQVKISLAVDFF</sequence>
<dbReference type="Pfam" id="PF00650">
    <property type="entry name" value="CRAL_TRIO"/>
    <property type="match status" value="1"/>
</dbReference>
<dbReference type="InterPro" id="IPR036865">
    <property type="entry name" value="CRAL-TRIO_dom_sf"/>
</dbReference>
<reference evidence="3" key="1">
    <citation type="submission" date="2016-11" db="UniProtKB">
        <authorList>
            <consortium name="WormBaseParasite"/>
        </authorList>
    </citation>
    <scope>IDENTIFICATION</scope>
</reference>
<dbReference type="WBParaSite" id="Hba_00411">
    <property type="protein sequence ID" value="Hba_00411"/>
    <property type="gene ID" value="Hba_00411"/>
</dbReference>
<accession>A0A1I7W6Z2</accession>